<feature type="transmembrane region" description="Helical" evidence="1">
    <location>
        <begin position="506"/>
        <end position="524"/>
    </location>
</feature>
<dbReference type="Pfam" id="PF09586">
    <property type="entry name" value="YfhO"/>
    <property type="match status" value="1"/>
</dbReference>
<feature type="transmembrane region" description="Helical" evidence="1">
    <location>
        <begin position="344"/>
        <end position="361"/>
    </location>
</feature>
<sequence>MKNWFKENAVHFAIVGIFIVMVFFYFTPIWQGKTLAQHDVLQAEASQKELFDYKAKDGHAPNWTNSMFGGMPTYQIWAEHSSNVGTYISRGLKTVFPTPIDVVLLYLIGAYFLFCVLKVRPWLAAVGAIAVAFTSYNFIYIEAGHVNKAYAIAYMAPIIGSVILCYRGKFLLGGAILALSMALEIRVNHIQVTYYLFIALLVLVGIELYHAIKEKRIKGFLQASGVQLTAVILAVLVNASVLYPTYEYSKYSTRGKANIIKVDETNEQKGLDKQYAYDWSQGVGETITFLIPNAYGGRSQGVLDENSHVAKLYESKGASAMQAAQIAKQMPSYWGEKQFTAGPWYFGASILFLFVLGLFIVRGRIKWWILGATVLIIFLSFGRHLPFISDLFFDYFPMYNKFRAVESILVIAALLIPILAILCINELINRSSEIKNLDKKVLYTFIGVGGLCLLIALVPDMFLSLRNSKHQDLVEVFTQQIGDRTVANETVTALVKDRASLASKDAWRSFFIVALTFGLIWFYLKKKLNYTVLVVALGVIFLADLWSVDKRYLNDDSFANPSSTRIPEREVDQLIRLDQDPSYRVLDLTTNAFSDATASYFHKNLGGYHAAKMMRFQEILEHQFNGALNEDVLDMFNVRYLITADPSNGAQKVVRRSSAPGNAWFVDKVTFVKDNAQEMQAIGSFDPKKEAFVNQEFKDKIDAGRLGLPVNSSITLTSYHPDTLKYEYTAPNDAFAVFSEVFYDKGWKAYIDGKETPIIRADYILRALQVPGGNHKIEFIFAPESVKTTNILSAIASVILVLGLAGAVWYAVRQDKKKGPESGKPKRTN</sequence>
<feature type="transmembrane region" description="Helical" evidence="1">
    <location>
        <begin position="224"/>
        <end position="243"/>
    </location>
</feature>
<feature type="transmembrane region" description="Helical" evidence="1">
    <location>
        <begin position="147"/>
        <end position="165"/>
    </location>
</feature>
<feature type="transmembrane region" description="Helical" evidence="1">
    <location>
        <begin position="122"/>
        <end position="141"/>
    </location>
</feature>
<accession>A0A380B971</accession>
<dbReference type="Proteomes" id="UP000254893">
    <property type="component" value="Unassembled WGS sequence"/>
</dbReference>
<evidence type="ECO:0000313" key="2">
    <source>
        <dbReference type="EMBL" id="SUI97197.1"/>
    </source>
</evidence>
<dbReference type="PANTHER" id="PTHR38454">
    <property type="entry name" value="INTEGRAL MEMBRANE PROTEIN-RELATED"/>
    <property type="match status" value="1"/>
</dbReference>
<feature type="transmembrane region" description="Helical" evidence="1">
    <location>
        <begin position="12"/>
        <end position="30"/>
    </location>
</feature>
<dbReference type="PANTHER" id="PTHR38454:SF1">
    <property type="entry name" value="INTEGRAL MEMBRANE PROTEIN"/>
    <property type="match status" value="1"/>
</dbReference>
<feature type="transmembrane region" description="Helical" evidence="1">
    <location>
        <begin position="193"/>
        <end position="212"/>
    </location>
</feature>
<protein>
    <submittedName>
        <fullName evidence="2">Predicted membrane protein</fullName>
    </submittedName>
</protein>
<dbReference type="EMBL" id="UGYW01000001">
    <property type="protein sequence ID" value="SUI97197.1"/>
    <property type="molecule type" value="Genomic_DNA"/>
</dbReference>
<feature type="transmembrane region" description="Helical" evidence="1">
    <location>
        <begin position="791"/>
        <end position="812"/>
    </location>
</feature>
<organism evidence="2 3">
    <name type="scientific">Sphingobacterium spiritivorum</name>
    <name type="common">Flavobacterium spiritivorum</name>
    <dbReference type="NCBI Taxonomy" id="258"/>
    <lineage>
        <taxon>Bacteria</taxon>
        <taxon>Pseudomonadati</taxon>
        <taxon>Bacteroidota</taxon>
        <taxon>Sphingobacteriia</taxon>
        <taxon>Sphingobacteriales</taxon>
        <taxon>Sphingobacteriaceae</taxon>
        <taxon>Sphingobacterium</taxon>
    </lineage>
</organism>
<keyword evidence="1" id="KW-1133">Transmembrane helix</keyword>
<dbReference type="InterPro" id="IPR018580">
    <property type="entry name" value="Uncharacterised_YfhO"/>
</dbReference>
<feature type="transmembrane region" description="Helical" evidence="1">
    <location>
        <begin position="440"/>
        <end position="458"/>
    </location>
</feature>
<name>A0A380B971_SPHSI</name>
<reference evidence="2 3" key="1">
    <citation type="submission" date="2018-06" db="EMBL/GenBank/DDBJ databases">
        <authorList>
            <consortium name="Pathogen Informatics"/>
            <person name="Doyle S."/>
        </authorList>
    </citation>
    <scope>NUCLEOTIDE SEQUENCE [LARGE SCALE GENOMIC DNA]</scope>
    <source>
        <strain evidence="2 3">NCTC11388</strain>
    </source>
</reference>
<keyword evidence="1" id="KW-0472">Membrane</keyword>
<evidence type="ECO:0000313" key="3">
    <source>
        <dbReference type="Proteomes" id="UP000254893"/>
    </source>
</evidence>
<feature type="transmembrane region" description="Helical" evidence="1">
    <location>
        <begin position="368"/>
        <end position="388"/>
    </location>
</feature>
<dbReference type="AlphaFoldDB" id="A0A380B971"/>
<gene>
    <name evidence="2" type="ORF">NCTC11388_00297</name>
</gene>
<feature type="transmembrane region" description="Helical" evidence="1">
    <location>
        <begin position="170"/>
        <end position="187"/>
    </location>
</feature>
<dbReference type="RefSeq" id="WP_115168808.1">
    <property type="nucleotide sequence ID" value="NZ_UGYW01000001.1"/>
</dbReference>
<feature type="transmembrane region" description="Helical" evidence="1">
    <location>
        <begin position="531"/>
        <end position="548"/>
    </location>
</feature>
<proteinExistence type="predicted"/>
<evidence type="ECO:0000256" key="1">
    <source>
        <dbReference type="SAM" id="Phobius"/>
    </source>
</evidence>
<keyword evidence="1" id="KW-0812">Transmembrane</keyword>
<feature type="transmembrane region" description="Helical" evidence="1">
    <location>
        <begin position="96"/>
        <end position="115"/>
    </location>
</feature>
<feature type="transmembrane region" description="Helical" evidence="1">
    <location>
        <begin position="408"/>
        <end position="428"/>
    </location>
</feature>